<keyword evidence="3" id="KW-0489">Methyltransferase</keyword>
<proteinExistence type="predicted"/>
<evidence type="ECO:0000313" key="4">
    <source>
        <dbReference type="Proteomes" id="UP000184226"/>
    </source>
</evidence>
<gene>
    <name evidence="3" type="ORF">SAMN04488135_1298</name>
</gene>
<evidence type="ECO:0000256" key="1">
    <source>
        <dbReference type="ARBA" id="ARBA00022691"/>
    </source>
</evidence>
<keyword evidence="1" id="KW-0949">S-adenosyl-L-methionine</keyword>
<dbReference type="InterPro" id="IPR041698">
    <property type="entry name" value="Methyltransf_25"/>
</dbReference>
<dbReference type="Proteomes" id="UP000184226">
    <property type="component" value="Unassembled WGS sequence"/>
</dbReference>
<dbReference type="Pfam" id="PF13649">
    <property type="entry name" value="Methyltransf_25"/>
    <property type="match status" value="1"/>
</dbReference>
<name>A0A1M6BT11_9BURK</name>
<dbReference type="Gene3D" id="3.40.50.150">
    <property type="entry name" value="Vaccinia Virus protein VP39"/>
    <property type="match status" value="1"/>
</dbReference>
<dbReference type="STRING" id="658167.SAMN04488135_1298"/>
<accession>A0A1M6BT11</accession>
<dbReference type="PROSITE" id="PS01131">
    <property type="entry name" value="RRNA_A_DIMETH"/>
    <property type="match status" value="1"/>
</dbReference>
<keyword evidence="3" id="KW-0808">Transferase</keyword>
<protein>
    <submittedName>
        <fullName evidence="3">Phospholipid N-methyltransferase</fullName>
    </submittedName>
</protein>
<evidence type="ECO:0000313" key="3">
    <source>
        <dbReference type="EMBL" id="SHI51713.1"/>
    </source>
</evidence>
<dbReference type="RefSeq" id="WP_218599172.1">
    <property type="nucleotide sequence ID" value="NZ_FQXE01000029.1"/>
</dbReference>
<keyword evidence="4" id="KW-1185">Reference proteome</keyword>
<dbReference type="EMBL" id="FQXE01000029">
    <property type="protein sequence ID" value="SHI51713.1"/>
    <property type="molecule type" value="Genomic_DNA"/>
</dbReference>
<sequence>MMPFSKTLSRTPFPLWAKAVSLVLYQLAHNNAVSDGLLFLKGWREHPAKVGAILPSAPALCAAITREISSAHAPILELGCGTGVFTQKIIERGVSPQDLVLVEVDPFFASNLHAKFPRAQVLCIDACRLHLMPIGLNNTTGAAVCGLPLRNMSIKQQFRILQGAFGALRENGALYLFSYGWRCPIPLRLLDRLGLRAHQLDTVLLNVPPARIWKIVRHQEIYPGFGNADSD</sequence>
<dbReference type="InterPro" id="IPR029063">
    <property type="entry name" value="SAM-dependent_MTases_sf"/>
</dbReference>
<dbReference type="SUPFAM" id="SSF53335">
    <property type="entry name" value="S-adenosyl-L-methionine-dependent methyltransferases"/>
    <property type="match status" value="1"/>
</dbReference>
<dbReference type="CDD" id="cd02440">
    <property type="entry name" value="AdoMet_MTases"/>
    <property type="match status" value="1"/>
</dbReference>
<evidence type="ECO:0000259" key="2">
    <source>
        <dbReference type="Pfam" id="PF13649"/>
    </source>
</evidence>
<feature type="domain" description="Methyltransferase" evidence="2">
    <location>
        <begin position="75"/>
        <end position="172"/>
    </location>
</feature>
<dbReference type="GO" id="GO:0000179">
    <property type="term" value="F:rRNA (adenine-N6,N6-)-dimethyltransferase activity"/>
    <property type="evidence" value="ECO:0007669"/>
    <property type="project" value="InterPro"/>
</dbReference>
<reference evidence="3 4" key="1">
    <citation type="submission" date="2016-11" db="EMBL/GenBank/DDBJ databases">
        <authorList>
            <person name="Jaros S."/>
            <person name="Januszkiewicz K."/>
            <person name="Wedrychowicz H."/>
        </authorList>
    </citation>
    <scope>NUCLEOTIDE SEQUENCE [LARGE SCALE GENOMIC DNA]</scope>
    <source>
        <strain evidence="3 4">CGMCC 1.10190</strain>
    </source>
</reference>
<dbReference type="InterPro" id="IPR020596">
    <property type="entry name" value="rRNA_Ade_Mease_Trfase_CS"/>
</dbReference>
<organism evidence="3 4">
    <name type="scientific">Pollutimonas bauzanensis</name>
    <dbReference type="NCBI Taxonomy" id="658167"/>
    <lineage>
        <taxon>Bacteria</taxon>
        <taxon>Pseudomonadati</taxon>
        <taxon>Pseudomonadota</taxon>
        <taxon>Betaproteobacteria</taxon>
        <taxon>Burkholderiales</taxon>
        <taxon>Alcaligenaceae</taxon>
        <taxon>Pollutimonas</taxon>
    </lineage>
</organism>
<dbReference type="AlphaFoldDB" id="A0A1M6BT11"/>